<organism evidence="2 3">
    <name type="scientific">Trichophyton interdigitale (strain MR816)</name>
    <dbReference type="NCBI Taxonomy" id="1215338"/>
    <lineage>
        <taxon>Eukaryota</taxon>
        <taxon>Fungi</taxon>
        <taxon>Dikarya</taxon>
        <taxon>Ascomycota</taxon>
        <taxon>Pezizomycotina</taxon>
        <taxon>Eurotiomycetes</taxon>
        <taxon>Eurotiomycetidae</taxon>
        <taxon>Onygenales</taxon>
        <taxon>Arthrodermataceae</taxon>
        <taxon>Trichophyton</taxon>
    </lineage>
</organism>
<evidence type="ECO:0000313" key="2">
    <source>
        <dbReference type="EMBL" id="KDB21045.1"/>
    </source>
</evidence>
<dbReference type="OMA" id="GESACCK"/>
<reference evidence="2 3" key="1">
    <citation type="submission" date="2014-02" db="EMBL/GenBank/DDBJ databases">
        <title>The Genome Sequence of Trichophyton interdigitale MR816.</title>
        <authorList>
            <consortium name="The Broad Institute Genomics Platform"/>
            <person name="Cuomo C.A."/>
            <person name="White T.C."/>
            <person name="Graser Y."/>
            <person name="Martinez-Rossi N."/>
            <person name="Heitman J."/>
            <person name="Young S.K."/>
            <person name="Zeng Q."/>
            <person name="Gargeya S."/>
            <person name="Abouelleil A."/>
            <person name="Alvarado L."/>
            <person name="Chapman S.B."/>
            <person name="Gainer-Dewar J."/>
            <person name="Goldberg J."/>
            <person name="Griggs A."/>
            <person name="Gujja S."/>
            <person name="Hansen M."/>
            <person name="Howarth C."/>
            <person name="Imamovic A."/>
            <person name="Larimer J."/>
            <person name="Martinez D."/>
            <person name="Murphy C."/>
            <person name="Pearson M.D."/>
            <person name="Persinoti G."/>
            <person name="Poon T."/>
            <person name="Priest M."/>
            <person name="Roberts A.D."/>
            <person name="Saif S."/>
            <person name="Shea T.D."/>
            <person name="Sykes S.N."/>
            <person name="Wortman J."/>
            <person name="Nusbaum C."/>
            <person name="Birren B."/>
        </authorList>
    </citation>
    <scope>NUCLEOTIDE SEQUENCE [LARGE SCALE GENOMIC DNA]</scope>
    <source>
        <strain evidence="2 3">MR816</strain>
    </source>
</reference>
<sequence>MKLSALFIFPVLALANPFSLATTPDTAITSRGEQACCKAYSIAGPRYNKCEDGTTGTPCCGYGKCNGFCCACKGGCRRAKS</sequence>
<dbReference type="HOGENOM" id="CLU_2591505_0_0_1"/>
<dbReference type="Proteomes" id="UP000024533">
    <property type="component" value="Unassembled WGS sequence"/>
</dbReference>
<dbReference type="Gene3D" id="3.30.70.2800">
    <property type="match status" value="1"/>
</dbReference>
<feature type="chain" id="PRO_5012429671" evidence="1">
    <location>
        <begin position="16"/>
        <end position="81"/>
    </location>
</feature>
<comment type="caution">
    <text evidence="2">The sequence shown here is derived from an EMBL/GenBank/DDBJ whole genome shotgun (WGS) entry which is preliminary data.</text>
</comment>
<accession>A0A059IZL8</accession>
<feature type="signal peptide" evidence="1">
    <location>
        <begin position="1"/>
        <end position="15"/>
    </location>
</feature>
<dbReference type="AlphaFoldDB" id="A0A059IZL8"/>
<dbReference type="EMBL" id="AOKY01000629">
    <property type="protein sequence ID" value="KDB21045.1"/>
    <property type="molecule type" value="Genomic_DNA"/>
</dbReference>
<evidence type="ECO:0000313" key="3">
    <source>
        <dbReference type="Proteomes" id="UP000024533"/>
    </source>
</evidence>
<gene>
    <name evidence="2" type="ORF">H109_07010</name>
</gene>
<evidence type="ECO:0000256" key="1">
    <source>
        <dbReference type="SAM" id="SignalP"/>
    </source>
</evidence>
<proteinExistence type="predicted"/>
<keyword evidence="1" id="KW-0732">Signal</keyword>
<protein>
    <submittedName>
        <fullName evidence="2">Uncharacterized protein</fullName>
    </submittedName>
</protein>
<keyword evidence="3" id="KW-1185">Reference proteome</keyword>
<dbReference type="OrthoDB" id="4491612at2759"/>
<name>A0A059IZL8_TRIIM</name>